<dbReference type="InterPro" id="IPR001160">
    <property type="entry name" value="Peptidase_M20C"/>
</dbReference>
<evidence type="ECO:0000313" key="8">
    <source>
        <dbReference type="Proteomes" id="UP000230886"/>
    </source>
</evidence>
<dbReference type="SUPFAM" id="SSF55031">
    <property type="entry name" value="Bacterial exopeptidase dimerisation domain"/>
    <property type="match status" value="1"/>
</dbReference>
<dbReference type="AlphaFoldDB" id="A0A2A5J6P7"/>
<dbReference type="InterPro" id="IPR011650">
    <property type="entry name" value="Peptidase_M20_dimer"/>
</dbReference>
<comment type="caution">
    <text evidence="7">The sequence shown here is derived from an EMBL/GenBank/DDBJ whole genome shotgun (WGS) entry which is preliminary data.</text>
</comment>
<dbReference type="GO" id="GO:0006508">
    <property type="term" value="P:proteolysis"/>
    <property type="evidence" value="ECO:0007669"/>
    <property type="project" value="InterPro"/>
</dbReference>
<evidence type="ECO:0000256" key="2">
    <source>
        <dbReference type="ARBA" id="ARBA00006247"/>
    </source>
</evidence>
<evidence type="ECO:0000256" key="1">
    <source>
        <dbReference type="ARBA" id="ARBA00001947"/>
    </source>
</evidence>
<dbReference type="PANTHER" id="PTHR43808:SF8">
    <property type="entry name" value="PEPTIDASE M20 DIMERISATION DOMAIN-CONTAINING PROTEIN"/>
    <property type="match status" value="1"/>
</dbReference>
<organism evidence="7 8">
    <name type="scientific">Rhodococcus qingshengii</name>
    <dbReference type="NCBI Taxonomy" id="334542"/>
    <lineage>
        <taxon>Bacteria</taxon>
        <taxon>Bacillati</taxon>
        <taxon>Actinomycetota</taxon>
        <taxon>Actinomycetes</taxon>
        <taxon>Mycobacteriales</taxon>
        <taxon>Nocardiaceae</taxon>
        <taxon>Rhodococcus</taxon>
        <taxon>Rhodococcus erythropolis group</taxon>
    </lineage>
</organism>
<dbReference type="Pfam" id="PF07687">
    <property type="entry name" value="M20_dimer"/>
    <property type="match status" value="1"/>
</dbReference>
<name>A0A2A5J6P7_RHOSG</name>
<dbReference type="InterPro" id="IPR050072">
    <property type="entry name" value="Peptidase_M20A"/>
</dbReference>
<evidence type="ECO:0000259" key="6">
    <source>
        <dbReference type="Pfam" id="PF07687"/>
    </source>
</evidence>
<dbReference type="GO" id="GO:0016787">
    <property type="term" value="F:hydrolase activity"/>
    <property type="evidence" value="ECO:0007669"/>
    <property type="project" value="UniProtKB-KW"/>
</dbReference>
<dbReference type="Proteomes" id="UP000230886">
    <property type="component" value="Unassembled WGS sequence"/>
</dbReference>
<dbReference type="RefSeq" id="WP_030536559.1">
    <property type="nucleotide sequence ID" value="NZ_CP029297.1"/>
</dbReference>
<evidence type="ECO:0000256" key="4">
    <source>
        <dbReference type="ARBA" id="ARBA00022801"/>
    </source>
</evidence>
<dbReference type="EMBL" id="NOVD01000018">
    <property type="protein sequence ID" value="PCK25274.1"/>
    <property type="molecule type" value="Genomic_DNA"/>
</dbReference>
<dbReference type="InterPro" id="IPR036264">
    <property type="entry name" value="Bact_exopeptidase_dim_dom"/>
</dbReference>
<gene>
    <name evidence="7" type="ORF">CHR55_21835</name>
</gene>
<feature type="domain" description="Peptidase M20 dimerisation" evidence="6">
    <location>
        <begin position="170"/>
        <end position="252"/>
    </location>
</feature>
<accession>A0A2A5J6P7</accession>
<sequence>MDSLGLLSELVALDTVSGESAPQQRAMDSIVSLVLSRAPQAKVESDLTGNHPWALITNEAAPSAARLLFACHVDTVPVGTVSDWEFDPYAAQVDGELFLGRGTSDMKAGLVAATAAVVDAFERGVPVALLLTSDEEIGSLGAVRSADAVANLEVGAVIVPEATGNRINLGHRGALWLEVSVKGKAAHGSTPQRGTNAVLKLLDVVDRARRELPLSSDAFLGAETWNLGLVGGGSAPNIVPDSARAVIDHRTVGDGADLLAWWRAQPEVDSVETSIHLGGVRTDASDPWLATLPIPVATEPVSYFTDASVLAAAAPGAPVVIWGPGTPSLMHAANESVKVSELDDAIAAYGAVAAAWPTVD</sequence>
<dbReference type="InterPro" id="IPR002933">
    <property type="entry name" value="Peptidase_M20"/>
</dbReference>
<evidence type="ECO:0000313" key="7">
    <source>
        <dbReference type="EMBL" id="PCK25274.1"/>
    </source>
</evidence>
<comment type="cofactor">
    <cofactor evidence="1">
        <name>Zn(2+)</name>
        <dbReference type="ChEBI" id="CHEBI:29105"/>
    </cofactor>
</comment>
<reference evidence="7 8" key="1">
    <citation type="submission" date="2017-07" db="EMBL/GenBank/DDBJ databases">
        <title>Draft sequence of Rhodococcus enclensis 23b-28.</title>
        <authorList>
            <person name="Besaury L."/>
            <person name="Sancelme M."/>
            <person name="Amato P."/>
            <person name="Lallement A."/>
            <person name="Delort A.-M."/>
        </authorList>
    </citation>
    <scope>NUCLEOTIDE SEQUENCE [LARGE SCALE GENOMIC DNA]</scope>
    <source>
        <strain evidence="7 8">23b-28</strain>
    </source>
</reference>
<dbReference type="PANTHER" id="PTHR43808">
    <property type="entry name" value="ACETYLORNITHINE DEACETYLASE"/>
    <property type="match status" value="1"/>
</dbReference>
<keyword evidence="3" id="KW-0479">Metal-binding</keyword>
<comment type="similarity">
    <text evidence="2">Belongs to the peptidase M20A family.</text>
</comment>
<evidence type="ECO:0000256" key="3">
    <source>
        <dbReference type="ARBA" id="ARBA00022723"/>
    </source>
</evidence>
<evidence type="ECO:0000256" key="5">
    <source>
        <dbReference type="ARBA" id="ARBA00022833"/>
    </source>
</evidence>
<proteinExistence type="inferred from homology"/>
<keyword evidence="5" id="KW-0862">Zinc</keyword>
<keyword evidence="4 7" id="KW-0378">Hydrolase</keyword>
<protein>
    <submittedName>
        <fullName evidence="7">Hydrolase</fullName>
    </submittedName>
</protein>
<dbReference type="PRINTS" id="PR00934">
    <property type="entry name" value="XHISDIPTASE"/>
</dbReference>
<dbReference type="Pfam" id="PF01546">
    <property type="entry name" value="Peptidase_M20"/>
    <property type="match status" value="1"/>
</dbReference>
<dbReference type="SUPFAM" id="SSF53187">
    <property type="entry name" value="Zn-dependent exopeptidases"/>
    <property type="match status" value="1"/>
</dbReference>
<dbReference type="Gene3D" id="3.30.70.360">
    <property type="match status" value="1"/>
</dbReference>
<dbReference type="GO" id="GO:0046872">
    <property type="term" value="F:metal ion binding"/>
    <property type="evidence" value="ECO:0007669"/>
    <property type="project" value="UniProtKB-KW"/>
</dbReference>
<dbReference type="Gene3D" id="3.40.630.10">
    <property type="entry name" value="Zn peptidases"/>
    <property type="match status" value="1"/>
</dbReference>